<dbReference type="PANTHER" id="PTHR12155">
    <property type="entry name" value="SCHLAFEN"/>
    <property type="match status" value="1"/>
</dbReference>
<evidence type="ECO:0000313" key="2">
    <source>
        <dbReference type="Ensembl" id="ENSKMAP00000005688.1"/>
    </source>
</evidence>
<dbReference type="InterPro" id="IPR029684">
    <property type="entry name" value="Schlafen"/>
</dbReference>
<dbReference type="Ensembl" id="ENSKMAT00000005788.1">
    <property type="protein sequence ID" value="ENSKMAP00000005688.1"/>
    <property type="gene ID" value="ENSKMAG00000004319.1"/>
</dbReference>
<sequence length="279" mass="31625">MSFFPRVAWPSHDNRVRSSIIRRELGVELLLHFERIQLRWFKHVIRMPFSGGCLDSQGGEHKADSKLAGGIMFLLWPGNTLGPTRRSWRMSLGRRISGDFYVVVFFSPSGNYFQNTLYQHVCVYGCAFLNSGGGSLLVGVCNNGLVCGTNVSHNMEDEARLQVDNAVKTFQPPLLPCNYSLDFLPVIRPGEETQELKVLRLTFTLPEHLTEPILFQVGPGNIYLRRDGSVQGPLGVPFILQWFKQVRTKHHYSLVAMGSRQHIVFVCVCVYSQKPLDRI</sequence>
<organism evidence="2 3">
    <name type="scientific">Kryptolebias marmoratus</name>
    <name type="common">Mangrove killifish</name>
    <name type="synonym">Rivulus marmoratus</name>
    <dbReference type="NCBI Taxonomy" id="37003"/>
    <lineage>
        <taxon>Eukaryota</taxon>
        <taxon>Metazoa</taxon>
        <taxon>Chordata</taxon>
        <taxon>Craniata</taxon>
        <taxon>Vertebrata</taxon>
        <taxon>Euteleostomi</taxon>
        <taxon>Actinopterygii</taxon>
        <taxon>Neopterygii</taxon>
        <taxon>Teleostei</taxon>
        <taxon>Neoteleostei</taxon>
        <taxon>Acanthomorphata</taxon>
        <taxon>Ovalentaria</taxon>
        <taxon>Atherinomorphae</taxon>
        <taxon>Cyprinodontiformes</taxon>
        <taxon>Rivulidae</taxon>
        <taxon>Kryptolebias</taxon>
    </lineage>
</organism>
<evidence type="ECO:0000313" key="3">
    <source>
        <dbReference type="Proteomes" id="UP000264800"/>
    </source>
</evidence>
<proteinExistence type="predicted"/>
<protein>
    <recommendedName>
        <fullName evidence="1">Schlafen AlbA-2 domain-containing protein</fullName>
    </recommendedName>
</protein>
<accession>A0A3Q2ZPE8</accession>
<name>A0A3Q2ZPE8_KRYMA</name>
<reference evidence="2" key="1">
    <citation type="submission" date="2025-08" db="UniProtKB">
        <authorList>
            <consortium name="Ensembl"/>
        </authorList>
    </citation>
    <scope>IDENTIFICATION</scope>
</reference>
<reference evidence="2" key="2">
    <citation type="submission" date="2025-09" db="UniProtKB">
        <authorList>
            <consortium name="Ensembl"/>
        </authorList>
    </citation>
    <scope>IDENTIFICATION</scope>
</reference>
<dbReference type="InterPro" id="IPR007421">
    <property type="entry name" value="Schlafen_AlbA_2_dom"/>
</dbReference>
<dbReference type="AlphaFoldDB" id="A0A3Q2ZPE8"/>
<keyword evidence="3" id="KW-1185">Reference proteome</keyword>
<evidence type="ECO:0000259" key="1">
    <source>
        <dbReference type="Pfam" id="PF04326"/>
    </source>
</evidence>
<dbReference type="Pfam" id="PF04326">
    <property type="entry name" value="SLFN_AlbA_2"/>
    <property type="match status" value="1"/>
</dbReference>
<dbReference type="Proteomes" id="UP000264800">
    <property type="component" value="Unplaced"/>
</dbReference>
<dbReference type="GeneTree" id="ENSGT01010000230056"/>
<dbReference type="PANTHER" id="PTHR12155:SF48">
    <property type="entry name" value="RRM DOMAIN-CONTAINING PROTEIN"/>
    <property type="match status" value="1"/>
</dbReference>
<feature type="domain" description="Schlafen AlbA-2" evidence="1">
    <location>
        <begin position="121"/>
        <end position="230"/>
    </location>
</feature>